<feature type="transmembrane region" description="Helical" evidence="1">
    <location>
        <begin position="36"/>
        <end position="56"/>
    </location>
</feature>
<evidence type="ECO:0000313" key="4">
    <source>
        <dbReference type="Proteomes" id="UP000661077"/>
    </source>
</evidence>
<sequence length="149" mass="16469">MVVNPSLTRIELPAGDGWSCSMKDESAQHRPRRSRLVMGIFLLVVGALMLAVNLGFGLPEGWWRYLPWLLIAFGLWGLAVPSRHLDRVGGVWMFATGLYFLFGLYHWWGLGWGGAWPIFVIAAGLGFILHRHDEGSPPRAGDDPGNGVS</sequence>
<evidence type="ECO:0000256" key="1">
    <source>
        <dbReference type="SAM" id="Phobius"/>
    </source>
</evidence>
<dbReference type="RefSeq" id="WP_203165844.1">
    <property type="nucleotide sequence ID" value="NZ_JAEVLS010000001.1"/>
</dbReference>
<dbReference type="EMBL" id="JAEVLS010000001">
    <property type="protein sequence ID" value="MBM0103893.1"/>
    <property type="molecule type" value="Genomic_DNA"/>
</dbReference>
<dbReference type="Proteomes" id="UP000661077">
    <property type="component" value="Unassembled WGS sequence"/>
</dbReference>
<feature type="transmembrane region" description="Helical" evidence="1">
    <location>
        <begin position="62"/>
        <end position="79"/>
    </location>
</feature>
<keyword evidence="1" id="KW-0472">Membrane</keyword>
<dbReference type="Pfam" id="PF22570">
    <property type="entry name" value="LiaF-TM"/>
    <property type="match status" value="1"/>
</dbReference>
<gene>
    <name evidence="3" type="ORF">JM946_04025</name>
</gene>
<evidence type="ECO:0000313" key="3">
    <source>
        <dbReference type="EMBL" id="MBM0103893.1"/>
    </source>
</evidence>
<accession>A0ABS1WSD3</accession>
<keyword evidence="4" id="KW-1185">Reference proteome</keyword>
<feature type="transmembrane region" description="Helical" evidence="1">
    <location>
        <begin position="114"/>
        <end position="130"/>
    </location>
</feature>
<dbReference type="InterPro" id="IPR054331">
    <property type="entry name" value="LiaF_TM"/>
</dbReference>
<feature type="domain" description="LiaF transmembrane" evidence="2">
    <location>
        <begin position="37"/>
        <end position="132"/>
    </location>
</feature>
<keyword evidence="1" id="KW-1133">Transmembrane helix</keyword>
<feature type="transmembrane region" description="Helical" evidence="1">
    <location>
        <begin position="91"/>
        <end position="108"/>
    </location>
</feature>
<protein>
    <recommendedName>
        <fullName evidence="2">LiaF transmembrane domain-containing protein</fullName>
    </recommendedName>
</protein>
<comment type="caution">
    <text evidence="3">The sequence shown here is derived from an EMBL/GenBank/DDBJ whole genome shotgun (WGS) entry which is preliminary data.</text>
</comment>
<name>A0ABS1WSD3_9GAMM</name>
<keyword evidence="1" id="KW-0812">Transmembrane</keyword>
<reference evidence="3 4" key="1">
    <citation type="journal article" date="2021" name="Int. J. Syst. Evol. Microbiol.">
        <title>Steroidobacter gossypii sp. nov., isolated from soil of cotton cropping field.</title>
        <authorList>
            <person name="Huang R."/>
            <person name="Yang S."/>
            <person name="Zhen C."/>
            <person name="Liu W."/>
        </authorList>
    </citation>
    <scope>NUCLEOTIDE SEQUENCE [LARGE SCALE GENOMIC DNA]</scope>
    <source>
        <strain evidence="3 4">S1-65</strain>
    </source>
</reference>
<organism evidence="3 4">
    <name type="scientific">Steroidobacter gossypii</name>
    <dbReference type="NCBI Taxonomy" id="2805490"/>
    <lineage>
        <taxon>Bacteria</taxon>
        <taxon>Pseudomonadati</taxon>
        <taxon>Pseudomonadota</taxon>
        <taxon>Gammaproteobacteria</taxon>
        <taxon>Steroidobacterales</taxon>
        <taxon>Steroidobacteraceae</taxon>
        <taxon>Steroidobacter</taxon>
    </lineage>
</organism>
<evidence type="ECO:0000259" key="2">
    <source>
        <dbReference type="Pfam" id="PF22570"/>
    </source>
</evidence>
<proteinExistence type="predicted"/>